<accession>A0A2T2N2R2</accession>
<dbReference type="AlphaFoldDB" id="A0A2T2N2R2"/>
<protein>
    <submittedName>
        <fullName evidence="3">Uncharacterized protein</fullName>
    </submittedName>
</protein>
<proteinExistence type="predicted"/>
<keyword evidence="2" id="KW-0472">Membrane</keyword>
<keyword evidence="2" id="KW-0812">Transmembrane</keyword>
<dbReference type="Proteomes" id="UP000240883">
    <property type="component" value="Unassembled WGS sequence"/>
</dbReference>
<feature type="region of interest" description="Disordered" evidence="1">
    <location>
        <begin position="56"/>
        <end position="87"/>
    </location>
</feature>
<keyword evidence="4" id="KW-1185">Reference proteome</keyword>
<keyword evidence="2" id="KW-1133">Transmembrane helix</keyword>
<name>A0A2T2N2R2_CORCC</name>
<evidence type="ECO:0000256" key="2">
    <source>
        <dbReference type="SAM" id="Phobius"/>
    </source>
</evidence>
<feature type="transmembrane region" description="Helical" evidence="2">
    <location>
        <begin position="22"/>
        <end position="50"/>
    </location>
</feature>
<dbReference type="EMBL" id="KZ678153">
    <property type="protein sequence ID" value="PSN59721.1"/>
    <property type="molecule type" value="Genomic_DNA"/>
</dbReference>
<feature type="compositionally biased region" description="Low complexity" evidence="1">
    <location>
        <begin position="186"/>
        <end position="199"/>
    </location>
</feature>
<reference evidence="3 4" key="1">
    <citation type="journal article" date="2018" name="Front. Microbiol.">
        <title>Genome-Wide Analysis of Corynespora cassiicola Leaf Fall Disease Putative Effectors.</title>
        <authorList>
            <person name="Lopez D."/>
            <person name="Ribeiro S."/>
            <person name="Label P."/>
            <person name="Fumanal B."/>
            <person name="Venisse J.S."/>
            <person name="Kohler A."/>
            <person name="de Oliveira R.R."/>
            <person name="Labutti K."/>
            <person name="Lipzen A."/>
            <person name="Lail K."/>
            <person name="Bauer D."/>
            <person name="Ohm R.A."/>
            <person name="Barry K.W."/>
            <person name="Spatafora J."/>
            <person name="Grigoriev I.V."/>
            <person name="Martin F.M."/>
            <person name="Pujade-Renaud V."/>
        </authorList>
    </citation>
    <scope>NUCLEOTIDE SEQUENCE [LARGE SCALE GENOMIC DNA]</scope>
    <source>
        <strain evidence="3 4">Philippines</strain>
    </source>
</reference>
<dbReference type="OrthoDB" id="3783802at2759"/>
<organism evidence="3 4">
    <name type="scientific">Corynespora cassiicola Philippines</name>
    <dbReference type="NCBI Taxonomy" id="1448308"/>
    <lineage>
        <taxon>Eukaryota</taxon>
        <taxon>Fungi</taxon>
        <taxon>Dikarya</taxon>
        <taxon>Ascomycota</taxon>
        <taxon>Pezizomycotina</taxon>
        <taxon>Dothideomycetes</taxon>
        <taxon>Pleosporomycetidae</taxon>
        <taxon>Pleosporales</taxon>
        <taxon>Corynesporascaceae</taxon>
        <taxon>Corynespora</taxon>
    </lineage>
</organism>
<sequence length="216" mass="23062">MAPTPVDNNSTPQPTELPKGNAWGTAGIVAISIFGFFVVALTATLIGFYLHRRSERNKLPPQNRPTSYHPFRTSSDKSGLLANAAPSPENDKAVMFARERDSSVSLVVNTNLHHGRIDRRVSVETPSLIPLHVTPAEETHNPMHGSSTPSGGSGVSNGSSRFSRGSIALSPVPLEGGDLGSRTRARSTSTSSVRYYSNTPTEAAPQIPKIVHTPSQ</sequence>
<evidence type="ECO:0000256" key="1">
    <source>
        <dbReference type="SAM" id="MobiDB-lite"/>
    </source>
</evidence>
<feature type="compositionally biased region" description="Low complexity" evidence="1">
    <location>
        <begin position="145"/>
        <end position="166"/>
    </location>
</feature>
<evidence type="ECO:0000313" key="4">
    <source>
        <dbReference type="Proteomes" id="UP000240883"/>
    </source>
</evidence>
<feature type="region of interest" description="Disordered" evidence="1">
    <location>
        <begin position="135"/>
        <end position="216"/>
    </location>
</feature>
<evidence type="ECO:0000313" key="3">
    <source>
        <dbReference type="EMBL" id="PSN59721.1"/>
    </source>
</evidence>
<gene>
    <name evidence="3" type="ORF">BS50DRAFT_594372</name>
</gene>